<gene>
    <name evidence="10" type="ORF">C7I55_08420</name>
</gene>
<reference evidence="10 11" key="1">
    <citation type="submission" date="2018-03" db="EMBL/GenBank/DDBJ databases">
        <title>The draft genome of Sphingosinicella sp. GL-C-18.</title>
        <authorList>
            <person name="Liu L."/>
            <person name="Li L."/>
            <person name="Liang L."/>
            <person name="Zhang X."/>
            <person name="Wang T."/>
        </authorList>
    </citation>
    <scope>NUCLEOTIDE SEQUENCE [LARGE SCALE GENOMIC DNA]</scope>
    <source>
        <strain evidence="10 11">GL-C-18</strain>
    </source>
</reference>
<evidence type="ECO:0000256" key="3">
    <source>
        <dbReference type="ARBA" id="ARBA00022630"/>
    </source>
</evidence>
<evidence type="ECO:0000256" key="2">
    <source>
        <dbReference type="ARBA" id="ARBA00009347"/>
    </source>
</evidence>
<dbReference type="PROSITE" id="PS00073">
    <property type="entry name" value="ACYL_COA_DH_2"/>
    <property type="match status" value="1"/>
</dbReference>
<keyword evidence="4 6" id="KW-0274">FAD</keyword>
<dbReference type="SUPFAM" id="SSF56645">
    <property type="entry name" value="Acyl-CoA dehydrogenase NM domain-like"/>
    <property type="match status" value="1"/>
</dbReference>
<dbReference type="InterPro" id="IPR009075">
    <property type="entry name" value="AcylCo_DH/oxidase_C"/>
</dbReference>
<keyword evidence="11" id="KW-1185">Reference proteome</keyword>
<dbReference type="Gene3D" id="1.20.140.10">
    <property type="entry name" value="Butyryl-CoA Dehydrogenase, subunit A, domain 3"/>
    <property type="match status" value="1"/>
</dbReference>
<feature type="domain" description="Acyl-CoA oxidase/dehydrogenase middle" evidence="8">
    <location>
        <begin position="121"/>
        <end position="223"/>
    </location>
</feature>
<dbReference type="Proteomes" id="UP000241167">
    <property type="component" value="Unassembled WGS sequence"/>
</dbReference>
<dbReference type="FunFam" id="1.10.540.10:FF:000001">
    <property type="entry name" value="Very long-chain-specific acyl-CoA dehydrogenase, mitochondrial"/>
    <property type="match status" value="1"/>
</dbReference>
<dbReference type="GO" id="GO:0003995">
    <property type="term" value="F:acyl-CoA dehydrogenase activity"/>
    <property type="evidence" value="ECO:0007669"/>
    <property type="project" value="InterPro"/>
</dbReference>
<organism evidence="10 11">
    <name type="scientific">Allosphingosinicella deserti</name>
    <dbReference type="NCBI Taxonomy" id="2116704"/>
    <lineage>
        <taxon>Bacteria</taxon>
        <taxon>Pseudomonadati</taxon>
        <taxon>Pseudomonadota</taxon>
        <taxon>Alphaproteobacteria</taxon>
        <taxon>Sphingomonadales</taxon>
        <taxon>Sphingomonadaceae</taxon>
        <taxon>Allosphingosinicella</taxon>
    </lineage>
</organism>
<dbReference type="GO" id="GO:0050660">
    <property type="term" value="F:flavin adenine dinucleotide binding"/>
    <property type="evidence" value="ECO:0007669"/>
    <property type="project" value="InterPro"/>
</dbReference>
<evidence type="ECO:0000313" key="11">
    <source>
        <dbReference type="Proteomes" id="UP000241167"/>
    </source>
</evidence>
<dbReference type="PANTHER" id="PTHR43884">
    <property type="entry name" value="ACYL-COA DEHYDROGENASE"/>
    <property type="match status" value="1"/>
</dbReference>
<feature type="domain" description="Acyl-CoA dehydrogenase/oxidase C-terminal" evidence="7">
    <location>
        <begin position="235"/>
        <end position="382"/>
    </location>
</feature>
<comment type="similarity">
    <text evidence="2 6">Belongs to the acyl-CoA dehydrogenase family.</text>
</comment>
<evidence type="ECO:0000256" key="5">
    <source>
        <dbReference type="ARBA" id="ARBA00023002"/>
    </source>
</evidence>
<dbReference type="PROSITE" id="PS00072">
    <property type="entry name" value="ACYL_COA_DH_1"/>
    <property type="match status" value="1"/>
</dbReference>
<name>A0A2P7QQY7_9SPHN</name>
<dbReference type="OrthoDB" id="9780544at2"/>
<dbReference type="InterPro" id="IPR013786">
    <property type="entry name" value="AcylCoA_DH/ox_N"/>
</dbReference>
<dbReference type="EMBL" id="PXYI01000003">
    <property type="protein sequence ID" value="PSJ40360.1"/>
    <property type="molecule type" value="Genomic_DNA"/>
</dbReference>
<dbReference type="Gene3D" id="2.40.110.10">
    <property type="entry name" value="Butyryl-CoA Dehydrogenase, subunit A, domain 2"/>
    <property type="match status" value="1"/>
</dbReference>
<proteinExistence type="inferred from homology"/>
<dbReference type="FunFam" id="1.20.140.10:FF:000001">
    <property type="entry name" value="Acyl-CoA dehydrogenase"/>
    <property type="match status" value="1"/>
</dbReference>
<dbReference type="InterPro" id="IPR006091">
    <property type="entry name" value="Acyl-CoA_Oxase/DH_mid-dom"/>
</dbReference>
<keyword evidence="3 6" id="KW-0285">Flavoprotein</keyword>
<accession>A0A2P7QQY7</accession>
<dbReference type="AlphaFoldDB" id="A0A2P7QQY7"/>
<dbReference type="Pfam" id="PF02771">
    <property type="entry name" value="Acyl-CoA_dh_N"/>
    <property type="match status" value="1"/>
</dbReference>
<dbReference type="InterPro" id="IPR046373">
    <property type="entry name" value="Acyl-CoA_Oxase/DH_mid-dom_sf"/>
</dbReference>
<feature type="domain" description="Acyl-CoA dehydrogenase/oxidase N-terminal" evidence="9">
    <location>
        <begin position="6"/>
        <end position="117"/>
    </location>
</feature>
<comment type="caution">
    <text evidence="10">The sequence shown here is derived from an EMBL/GenBank/DDBJ whole genome shotgun (WGS) entry which is preliminary data.</text>
</comment>
<dbReference type="InterPro" id="IPR036250">
    <property type="entry name" value="AcylCo_DH-like_C"/>
</dbReference>
<dbReference type="InterPro" id="IPR009100">
    <property type="entry name" value="AcylCoA_DH/oxidase_NM_dom_sf"/>
</dbReference>
<evidence type="ECO:0000256" key="6">
    <source>
        <dbReference type="RuleBase" id="RU362125"/>
    </source>
</evidence>
<dbReference type="SUPFAM" id="SSF47203">
    <property type="entry name" value="Acyl-CoA dehydrogenase C-terminal domain-like"/>
    <property type="match status" value="1"/>
</dbReference>
<evidence type="ECO:0000259" key="9">
    <source>
        <dbReference type="Pfam" id="PF02771"/>
    </source>
</evidence>
<dbReference type="PANTHER" id="PTHR43884:SF12">
    <property type="entry name" value="ISOVALERYL-COA DEHYDROGENASE, MITOCHONDRIAL-RELATED"/>
    <property type="match status" value="1"/>
</dbReference>
<protein>
    <submittedName>
        <fullName evidence="10">Acyl-CoA dehydrogenase</fullName>
    </submittedName>
</protein>
<dbReference type="RefSeq" id="WP_106512512.1">
    <property type="nucleotide sequence ID" value="NZ_PXYI01000003.1"/>
</dbReference>
<dbReference type="Pfam" id="PF00441">
    <property type="entry name" value="Acyl-CoA_dh_1"/>
    <property type="match status" value="1"/>
</dbReference>
<dbReference type="InterPro" id="IPR037069">
    <property type="entry name" value="AcylCoA_DH/ox_N_sf"/>
</dbReference>
<keyword evidence="5 6" id="KW-0560">Oxidoreductase</keyword>
<evidence type="ECO:0000259" key="8">
    <source>
        <dbReference type="Pfam" id="PF02770"/>
    </source>
</evidence>
<dbReference type="Gene3D" id="1.10.540.10">
    <property type="entry name" value="Acyl-CoA dehydrogenase/oxidase, N-terminal domain"/>
    <property type="match status" value="1"/>
</dbReference>
<dbReference type="Pfam" id="PF02770">
    <property type="entry name" value="Acyl-CoA_dh_M"/>
    <property type="match status" value="1"/>
</dbReference>
<dbReference type="PIRSF" id="PIRSF016578">
    <property type="entry name" value="HsaA"/>
    <property type="match status" value="1"/>
</dbReference>
<dbReference type="FunFam" id="2.40.110.10:FF:000002">
    <property type="entry name" value="Acyl-CoA dehydrogenase fadE12"/>
    <property type="match status" value="1"/>
</dbReference>
<evidence type="ECO:0000259" key="7">
    <source>
        <dbReference type="Pfam" id="PF00441"/>
    </source>
</evidence>
<comment type="cofactor">
    <cofactor evidence="1 6">
        <name>FAD</name>
        <dbReference type="ChEBI" id="CHEBI:57692"/>
    </cofactor>
</comment>
<sequence length="388" mass="41394">MPLDTDTFDALLATIRRYVAERLRPLESQVAENDEVPPEIVQEMRDMGLFGLSIPEDYGGLGLDMTEEVRIALELGRTSPAFRSVFGTNVGIGSQGLVMAGSDAQKAEWLPRIATGEVITSFALTEPGAGSDSASVATRAVREPGSGPRTGNDIYRLSGTKRYITNADRASLFTVMARTGEAGAKGVSAFLVPADLPGVTIGRPETKMGQQGAHVCDVHFDNVPVPAANRLGAEGEGFRIAMQVLDRGRLHIAAVCTGIAERLVADSVAYALERKQFGKPIADFQLVQAMIADSKTDAMAARALVLETAALKDGGAPITLEAAAAKYFASEAVGRVADRAVQIFGGAGYIADYGIERLYRDVRLFRIYEGTSQIQQLVIARETLKRGG</sequence>
<dbReference type="InterPro" id="IPR006089">
    <property type="entry name" value="Acyl-CoA_DH_CS"/>
</dbReference>
<evidence type="ECO:0000256" key="4">
    <source>
        <dbReference type="ARBA" id="ARBA00022827"/>
    </source>
</evidence>
<evidence type="ECO:0000256" key="1">
    <source>
        <dbReference type="ARBA" id="ARBA00001974"/>
    </source>
</evidence>
<evidence type="ECO:0000313" key="10">
    <source>
        <dbReference type="EMBL" id="PSJ40360.1"/>
    </source>
</evidence>